<sequence>MLTSQTESTASTQPLLPRKAHSQYRKPDTLDITLPSLCDQQLFNYYKQVANSSLYYWNQQQASSSASPIPENAFHLFFECSFSSAIWTEIRAWCGISRKYNNPTREWKWIIERLQGSITKSVLFLEMTAVEKGLELAKEMGIKKIMVQTDSKQVSRILNEEVTPTWRVE</sequence>
<organism evidence="3 4">
    <name type="scientific">Thalictrum thalictroides</name>
    <name type="common">Rue-anemone</name>
    <name type="synonym">Anemone thalictroides</name>
    <dbReference type="NCBI Taxonomy" id="46969"/>
    <lineage>
        <taxon>Eukaryota</taxon>
        <taxon>Viridiplantae</taxon>
        <taxon>Streptophyta</taxon>
        <taxon>Embryophyta</taxon>
        <taxon>Tracheophyta</taxon>
        <taxon>Spermatophyta</taxon>
        <taxon>Magnoliopsida</taxon>
        <taxon>Ranunculales</taxon>
        <taxon>Ranunculaceae</taxon>
        <taxon>Thalictroideae</taxon>
        <taxon>Thalictrum</taxon>
    </lineage>
</organism>
<evidence type="ECO:0000313" key="4">
    <source>
        <dbReference type="Proteomes" id="UP000554482"/>
    </source>
</evidence>
<dbReference type="InterPro" id="IPR002156">
    <property type="entry name" value="RNaseH_domain"/>
</dbReference>
<accession>A0A7J6VAG8</accession>
<dbReference type="GO" id="GO:0004523">
    <property type="term" value="F:RNA-DNA hybrid ribonuclease activity"/>
    <property type="evidence" value="ECO:0007669"/>
    <property type="project" value="InterPro"/>
</dbReference>
<name>A0A7J6VAG8_THATH</name>
<dbReference type="OrthoDB" id="1752183at2759"/>
<gene>
    <name evidence="3" type="ORF">FRX31_028354</name>
</gene>
<dbReference type="InterPro" id="IPR012337">
    <property type="entry name" value="RNaseH-like_sf"/>
</dbReference>
<dbReference type="InterPro" id="IPR036397">
    <property type="entry name" value="RNaseH_sf"/>
</dbReference>
<proteinExistence type="predicted"/>
<dbReference type="SUPFAM" id="SSF53098">
    <property type="entry name" value="Ribonuclease H-like"/>
    <property type="match status" value="1"/>
</dbReference>
<dbReference type="Proteomes" id="UP000554482">
    <property type="component" value="Unassembled WGS sequence"/>
</dbReference>
<feature type="region of interest" description="Disordered" evidence="1">
    <location>
        <begin position="1"/>
        <end position="23"/>
    </location>
</feature>
<feature type="non-terminal residue" evidence="3">
    <location>
        <position position="1"/>
    </location>
</feature>
<dbReference type="EMBL" id="JABWDY010035324">
    <property type="protein sequence ID" value="KAF5182059.1"/>
    <property type="molecule type" value="Genomic_DNA"/>
</dbReference>
<dbReference type="Pfam" id="PF13456">
    <property type="entry name" value="RVT_3"/>
    <property type="match status" value="1"/>
</dbReference>
<dbReference type="Gene3D" id="3.30.420.10">
    <property type="entry name" value="Ribonuclease H-like superfamily/Ribonuclease H"/>
    <property type="match status" value="1"/>
</dbReference>
<comment type="caution">
    <text evidence="3">The sequence shown here is derived from an EMBL/GenBank/DDBJ whole genome shotgun (WGS) entry which is preliminary data.</text>
</comment>
<dbReference type="AlphaFoldDB" id="A0A7J6VAG8"/>
<reference evidence="3 4" key="1">
    <citation type="submission" date="2020-06" db="EMBL/GenBank/DDBJ databases">
        <title>Transcriptomic and genomic resources for Thalictrum thalictroides and T. hernandezii: Facilitating candidate gene discovery in an emerging model plant lineage.</title>
        <authorList>
            <person name="Arias T."/>
            <person name="Riano-Pachon D.M."/>
            <person name="Di Stilio V.S."/>
        </authorList>
    </citation>
    <scope>NUCLEOTIDE SEQUENCE [LARGE SCALE GENOMIC DNA]</scope>
    <source>
        <strain evidence="4">cv. WT478/WT964</strain>
        <tissue evidence="3">Leaves</tissue>
    </source>
</reference>
<feature type="compositionally biased region" description="Polar residues" evidence="1">
    <location>
        <begin position="1"/>
        <end position="14"/>
    </location>
</feature>
<evidence type="ECO:0000259" key="2">
    <source>
        <dbReference type="Pfam" id="PF13456"/>
    </source>
</evidence>
<keyword evidence="4" id="KW-1185">Reference proteome</keyword>
<feature type="domain" description="RNase H type-1" evidence="2">
    <location>
        <begin position="119"/>
        <end position="162"/>
    </location>
</feature>
<dbReference type="GO" id="GO:0003676">
    <property type="term" value="F:nucleic acid binding"/>
    <property type="evidence" value="ECO:0007669"/>
    <property type="project" value="InterPro"/>
</dbReference>
<evidence type="ECO:0000256" key="1">
    <source>
        <dbReference type="SAM" id="MobiDB-lite"/>
    </source>
</evidence>
<protein>
    <recommendedName>
        <fullName evidence="2">RNase H type-1 domain-containing protein</fullName>
    </recommendedName>
</protein>
<evidence type="ECO:0000313" key="3">
    <source>
        <dbReference type="EMBL" id="KAF5182059.1"/>
    </source>
</evidence>